<evidence type="ECO:0000259" key="9">
    <source>
        <dbReference type="PROSITE" id="PS50893"/>
    </source>
</evidence>
<dbReference type="GO" id="GO:0015910">
    <property type="term" value="P:long-chain fatty acid import into peroxisome"/>
    <property type="evidence" value="ECO:0007669"/>
    <property type="project" value="TreeGrafter"/>
</dbReference>
<feature type="domain" description="ABC transporter" evidence="9">
    <location>
        <begin position="528"/>
        <end position="760"/>
    </location>
</feature>
<gene>
    <name evidence="11" type="primary">PXA1</name>
    <name evidence="11" type="ORF">LPJ64_001927</name>
</gene>
<dbReference type="AlphaFoldDB" id="A0A9W7XP25"/>
<dbReference type="PROSITE" id="PS50929">
    <property type="entry name" value="ABC_TM1F"/>
    <property type="match status" value="1"/>
</dbReference>
<dbReference type="InterPro" id="IPR011527">
    <property type="entry name" value="ABC1_TM_dom"/>
</dbReference>
<dbReference type="PANTHER" id="PTHR11384">
    <property type="entry name" value="ATP-BINDING CASSETTE, SUB-FAMILY D MEMBER"/>
    <property type="match status" value="1"/>
</dbReference>
<evidence type="ECO:0000313" key="11">
    <source>
        <dbReference type="EMBL" id="KAJ1646591.1"/>
    </source>
</evidence>
<keyword evidence="2" id="KW-0813">Transport</keyword>
<evidence type="ECO:0000256" key="7">
    <source>
        <dbReference type="ARBA" id="ARBA00023136"/>
    </source>
</evidence>
<dbReference type="SUPFAM" id="SSF90123">
    <property type="entry name" value="ABC transporter transmembrane region"/>
    <property type="match status" value="1"/>
</dbReference>
<evidence type="ECO:0000259" key="10">
    <source>
        <dbReference type="PROSITE" id="PS50929"/>
    </source>
</evidence>
<dbReference type="Pfam" id="PF00005">
    <property type="entry name" value="ABC_tran"/>
    <property type="match status" value="1"/>
</dbReference>
<dbReference type="InterPro" id="IPR050835">
    <property type="entry name" value="ABC_transporter_sub-D"/>
</dbReference>
<dbReference type="InterPro" id="IPR003439">
    <property type="entry name" value="ABC_transporter-like_ATP-bd"/>
</dbReference>
<dbReference type="SUPFAM" id="SSF52540">
    <property type="entry name" value="P-loop containing nucleoside triphosphate hydrolases"/>
    <property type="match status" value="1"/>
</dbReference>
<feature type="domain" description="ABC transmembrane type-1" evidence="10">
    <location>
        <begin position="150"/>
        <end position="369"/>
    </location>
</feature>
<dbReference type="InterPro" id="IPR027417">
    <property type="entry name" value="P-loop_NTPase"/>
</dbReference>
<evidence type="ECO:0000256" key="6">
    <source>
        <dbReference type="ARBA" id="ARBA00022989"/>
    </source>
</evidence>
<sequence length="926" mass="101807">MPAVHSKPAAAAGLPVRSLSGAAILSLLVIVYSYTQHKRTAEKAKKSMLNIAAALSSASMRNLRGATATAYTSGQWTEADERERRFDKDALYFPANLVDKSPANNTSDSKAKRGTAGKLDRAFLRQLKALRRIIIPSIASKEVAIIAMHTIFLVLRTWLSVVVAELDGKIVKHLVRGQGRKFLAGLLSWFAIAIPATYTNSMIRFLESKLALAFRTRLTHYVHDLYMNDNLTYYKLLTLDSRIANPDQFITTDIARFCNKLASFLSNLGKPTLDTIIFNIQLIRGVGLRGTVGMFAMYMATASLLRAWTPPFGKMAAAQAKLEGEFRANHSRVITNAEEIAFYRGEEREAEQLQGSLTRLLSHAQSVAKRKITHVVLEDMIIKYTWSAFGYLVCALPFFLRPALSGLVADGASAAAAAAIGKHDDDYDDGGYRTQRFITNKRILVNLSDAGGRMMYSIKEIMELTGYTSRVYSLISTLHALRKDQFESASIDGLDQDQEQEQEQKLQQRLAFSLGNLQGVVYEDIDGIRFTNVPIVAPSTDPSISGELLVRPLTWEVKRGQHWMIAGPNGVGKTSVLRVLSGLWPVFSGIVERPEPAEIIYIPQRPYLSLGSLRDQIIYPHTYTQMQALGRTDEELMEVLHAVHLAYLPAREGGFSARKEWKDVLSGGEKQRINLARLFYHLPRFAVLDECTSAVSADVEGLMYEHAKRLGITLVTISHRPTLYKYHTYLLRLGVSEILAAATTTTTSNSIVSERLNEDFRVNRGTSDLESDIADAREIGGLDDAPTISTESWESDIDDFSSIEEGLASTGVLWDVVQLSSGAAAANNAALSESSSSLPCSENASPLAFPLLQSSPPPPSSSSLSAANKAILATISTADVARKGSMNAIKAEIEQLKSVLAPKRAAQESMEARLLQIHNELTSVIL</sequence>
<evidence type="ECO:0000256" key="1">
    <source>
        <dbReference type="ARBA" id="ARBA00008575"/>
    </source>
</evidence>
<dbReference type="GO" id="GO:0006635">
    <property type="term" value="P:fatty acid beta-oxidation"/>
    <property type="evidence" value="ECO:0007669"/>
    <property type="project" value="TreeGrafter"/>
</dbReference>
<dbReference type="Proteomes" id="UP001145021">
    <property type="component" value="Unassembled WGS sequence"/>
</dbReference>
<dbReference type="GO" id="GO:0007031">
    <property type="term" value="P:peroxisome organization"/>
    <property type="evidence" value="ECO:0007669"/>
    <property type="project" value="TreeGrafter"/>
</dbReference>
<name>A0A9W7XP25_9FUNG</name>
<comment type="caution">
    <text evidence="11">The sequence shown here is derived from an EMBL/GenBank/DDBJ whole genome shotgun (WGS) entry which is preliminary data.</text>
</comment>
<dbReference type="InterPro" id="IPR036640">
    <property type="entry name" value="ABC1_TM_sf"/>
</dbReference>
<protein>
    <submittedName>
        <fullName evidence="11">ATP-binding cassette long-chain fatty acid transporter pxa1</fullName>
    </submittedName>
</protein>
<keyword evidence="3 8" id="KW-0812">Transmembrane</keyword>
<dbReference type="InterPro" id="IPR003593">
    <property type="entry name" value="AAA+_ATPase"/>
</dbReference>
<dbReference type="GO" id="GO:0005324">
    <property type="term" value="F:long-chain fatty acid transmembrane transporter activity"/>
    <property type="evidence" value="ECO:0007669"/>
    <property type="project" value="TreeGrafter"/>
</dbReference>
<dbReference type="GO" id="GO:0005524">
    <property type="term" value="F:ATP binding"/>
    <property type="evidence" value="ECO:0007669"/>
    <property type="project" value="UniProtKB-KW"/>
</dbReference>
<dbReference type="PANTHER" id="PTHR11384:SF67">
    <property type="entry name" value="ATP-BINDING CASSETTE SUB-FAMILY D MEMBER 1"/>
    <property type="match status" value="1"/>
</dbReference>
<dbReference type="GO" id="GO:0005778">
    <property type="term" value="C:peroxisomal membrane"/>
    <property type="evidence" value="ECO:0007669"/>
    <property type="project" value="TreeGrafter"/>
</dbReference>
<feature type="transmembrane region" description="Helical" evidence="8">
    <location>
        <begin position="16"/>
        <end position="35"/>
    </location>
</feature>
<dbReference type="SMART" id="SM00382">
    <property type="entry name" value="AAA"/>
    <property type="match status" value="1"/>
</dbReference>
<feature type="transmembrane region" description="Helical" evidence="8">
    <location>
        <begin position="182"/>
        <end position="199"/>
    </location>
</feature>
<dbReference type="CDD" id="cd03223">
    <property type="entry name" value="ABCD_peroxisomal_ALDP"/>
    <property type="match status" value="1"/>
</dbReference>
<dbReference type="GO" id="GO:0140359">
    <property type="term" value="F:ABC-type transporter activity"/>
    <property type="evidence" value="ECO:0007669"/>
    <property type="project" value="InterPro"/>
</dbReference>
<dbReference type="EMBL" id="JANBOH010000055">
    <property type="protein sequence ID" value="KAJ1646591.1"/>
    <property type="molecule type" value="Genomic_DNA"/>
</dbReference>
<accession>A0A9W7XP25</accession>
<dbReference type="Gene3D" id="3.40.50.300">
    <property type="entry name" value="P-loop containing nucleotide triphosphate hydrolases"/>
    <property type="match status" value="1"/>
</dbReference>
<evidence type="ECO:0000256" key="8">
    <source>
        <dbReference type="SAM" id="Phobius"/>
    </source>
</evidence>
<dbReference type="GO" id="GO:0016887">
    <property type="term" value="F:ATP hydrolysis activity"/>
    <property type="evidence" value="ECO:0007669"/>
    <property type="project" value="InterPro"/>
</dbReference>
<evidence type="ECO:0000256" key="5">
    <source>
        <dbReference type="ARBA" id="ARBA00022840"/>
    </source>
</evidence>
<evidence type="ECO:0000313" key="12">
    <source>
        <dbReference type="Proteomes" id="UP001145021"/>
    </source>
</evidence>
<dbReference type="InterPro" id="IPR017871">
    <property type="entry name" value="ABC_transporter-like_CS"/>
</dbReference>
<keyword evidence="4" id="KW-0547">Nucleotide-binding</keyword>
<reference evidence="11" key="1">
    <citation type="submission" date="2022-07" db="EMBL/GenBank/DDBJ databases">
        <title>Phylogenomic reconstructions and comparative analyses of Kickxellomycotina fungi.</title>
        <authorList>
            <person name="Reynolds N.K."/>
            <person name="Stajich J.E."/>
            <person name="Barry K."/>
            <person name="Grigoriev I.V."/>
            <person name="Crous P."/>
            <person name="Smith M.E."/>
        </authorList>
    </citation>
    <scope>NUCLEOTIDE SEQUENCE</scope>
    <source>
        <strain evidence="11">NBRC 105413</strain>
    </source>
</reference>
<keyword evidence="7 8" id="KW-0472">Membrane</keyword>
<keyword evidence="6 8" id="KW-1133">Transmembrane helix</keyword>
<evidence type="ECO:0000256" key="2">
    <source>
        <dbReference type="ARBA" id="ARBA00022448"/>
    </source>
</evidence>
<comment type="similarity">
    <text evidence="1">Belongs to the ABC transporter superfamily. ABCD family. Peroxisomal fatty acyl CoA transporter (TC 3.A.1.203) subfamily.</text>
</comment>
<dbReference type="PROSITE" id="PS00211">
    <property type="entry name" value="ABC_TRANSPORTER_1"/>
    <property type="match status" value="1"/>
</dbReference>
<evidence type="ECO:0000256" key="4">
    <source>
        <dbReference type="ARBA" id="ARBA00022741"/>
    </source>
</evidence>
<evidence type="ECO:0000256" key="3">
    <source>
        <dbReference type="ARBA" id="ARBA00022692"/>
    </source>
</evidence>
<keyword evidence="5 11" id="KW-0067">ATP-binding</keyword>
<organism evidence="11 12">
    <name type="scientific">Coemansia asiatica</name>
    <dbReference type="NCBI Taxonomy" id="1052880"/>
    <lineage>
        <taxon>Eukaryota</taxon>
        <taxon>Fungi</taxon>
        <taxon>Fungi incertae sedis</taxon>
        <taxon>Zoopagomycota</taxon>
        <taxon>Kickxellomycotina</taxon>
        <taxon>Kickxellomycetes</taxon>
        <taxon>Kickxellales</taxon>
        <taxon>Kickxellaceae</taxon>
        <taxon>Coemansia</taxon>
    </lineage>
</organism>
<dbReference type="Pfam" id="PF06472">
    <property type="entry name" value="ABC_membrane_2"/>
    <property type="match status" value="1"/>
</dbReference>
<keyword evidence="12" id="KW-1185">Reference proteome</keyword>
<proteinExistence type="inferred from homology"/>
<dbReference type="PROSITE" id="PS50893">
    <property type="entry name" value="ABC_TRANSPORTER_2"/>
    <property type="match status" value="1"/>
</dbReference>
<dbReference type="GO" id="GO:0042760">
    <property type="term" value="P:very long-chain fatty acid catabolic process"/>
    <property type="evidence" value="ECO:0007669"/>
    <property type="project" value="TreeGrafter"/>
</dbReference>